<sequence>MAAFENANDRKALQGTIPGRQLHPGRVQDESPGICSNLLREWEAAPGSELRQETWEPAAQVHGGADGGAGDAADRDIMDVVDRGHHSRLLPRFSEEARKEALSTLPSNMHELEAGGTLANIVQGLGLQSEKTLFFFRGGPHLEFSLAHVRERDLDGYKVRVRDLSGVVARHLDVDLRRGLPGSFQKRLFRLAGSANTPWGRAIREQVALRRWYTGGQQVEHTCTLGRPSEEEVDFQRQLTCPFREDVRRVFLHIRAKESANVHSPPPPNIGDVVRDPELPASLRDWLISSCIV</sequence>
<dbReference type="EMBL" id="LGRX02000784">
    <property type="protein sequence ID" value="KAK3287614.1"/>
    <property type="molecule type" value="Genomic_DNA"/>
</dbReference>
<organism evidence="2 3">
    <name type="scientific">Cymbomonas tetramitiformis</name>
    <dbReference type="NCBI Taxonomy" id="36881"/>
    <lineage>
        <taxon>Eukaryota</taxon>
        <taxon>Viridiplantae</taxon>
        <taxon>Chlorophyta</taxon>
        <taxon>Pyramimonadophyceae</taxon>
        <taxon>Pyramimonadales</taxon>
        <taxon>Pyramimonadaceae</taxon>
        <taxon>Cymbomonas</taxon>
    </lineage>
</organism>
<accession>A0AAE0LK23</accession>
<evidence type="ECO:0000313" key="3">
    <source>
        <dbReference type="Proteomes" id="UP001190700"/>
    </source>
</evidence>
<proteinExistence type="predicted"/>
<dbReference type="Proteomes" id="UP001190700">
    <property type="component" value="Unassembled WGS sequence"/>
</dbReference>
<keyword evidence="3" id="KW-1185">Reference proteome</keyword>
<evidence type="ECO:0000313" key="2">
    <source>
        <dbReference type="EMBL" id="KAK3287614.1"/>
    </source>
</evidence>
<feature type="region of interest" description="Disordered" evidence="1">
    <location>
        <begin position="1"/>
        <end position="31"/>
    </location>
</feature>
<reference evidence="2 3" key="1">
    <citation type="journal article" date="2015" name="Genome Biol. Evol.">
        <title>Comparative Genomics of a Bacterivorous Green Alga Reveals Evolutionary Causalities and Consequences of Phago-Mixotrophic Mode of Nutrition.</title>
        <authorList>
            <person name="Burns J.A."/>
            <person name="Paasch A."/>
            <person name="Narechania A."/>
            <person name="Kim E."/>
        </authorList>
    </citation>
    <scope>NUCLEOTIDE SEQUENCE [LARGE SCALE GENOMIC DNA]</scope>
    <source>
        <strain evidence="2 3">PLY_AMNH</strain>
    </source>
</reference>
<evidence type="ECO:0000256" key="1">
    <source>
        <dbReference type="SAM" id="MobiDB-lite"/>
    </source>
</evidence>
<protein>
    <submittedName>
        <fullName evidence="2">Uncharacterized protein</fullName>
    </submittedName>
</protein>
<comment type="caution">
    <text evidence="2">The sequence shown here is derived from an EMBL/GenBank/DDBJ whole genome shotgun (WGS) entry which is preliminary data.</text>
</comment>
<name>A0AAE0LK23_9CHLO</name>
<gene>
    <name evidence="2" type="ORF">CYMTET_4885</name>
</gene>
<dbReference type="AlphaFoldDB" id="A0AAE0LK23"/>